<gene>
    <name evidence="2" type="ORF">Ahy_A02g009499</name>
</gene>
<comment type="caution">
    <text evidence="2">The sequence shown here is derived from an EMBL/GenBank/DDBJ whole genome shotgun (WGS) entry which is preliminary data.</text>
</comment>
<dbReference type="GO" id="GO:0016757">
    <property type="term" value="F:glycosyltransferase activity"/>
    <property type="evidence" value="ECO:0007669"/>
    <property type="project" value="UniProtKB-KW"/>
</dbReference>
<keyword evidence="1" id="KW-0808">Transferase</keyword>
<dbReference type="PANTHER" id="PTHR48046:SF1">
    <property type="entry name" value="GLYCOSYLTRANSFERASE-RELATED"/>
    <property type="match status" value="1"/>
</dbReference>
<dbReference type="Proteomes" id="UP000289738">
    <property type="component" value="Chromosome A02"/>
</dbReference>
<protein>
    <submittedName>
        <fullName evidence="2">Uncharacterized protein</fullName>
    </submittedName>
</protein>
<dbReference type="SUPFAM" id="SSF53756">
    <property type="entry name" value="UDP-Glycosyltransferase/glycogen phosphorylase"/>
    <property type="match status" value="1"/>
</dbReference>
<keyword evidence="3" id="KW-1185">Reference proteome</keyword>
<dbReference type="PANTHER" id="PTHR48046">
    <property type="entry name" value="UDP-GLYCOSYLTRANSFERASE 72E1"/>
    <property type="match status" value="1"/>
</dbReference>
<organism evidence="2 3">
    <name type="scientific">Arachis hypogaea</name>
    <name type="common">Peanut</name>
    <dbReference type="NCBI Taxonomy" id="3818"/>
    <lineage>
        <taxon>Eukaryota</taxon>
        <taxon>Viridiplantae</taxon>
        <taxon>Streptophyta</taxon>
        <taxon>Embryophyta</taxon>
        <taxon>Tracheophyta</taxon>
        <taxon>Spermatophyta</taxon>
        <taxon>Magnoliopsida</taxon>
        <taxon>eudicotyledons</taxon>
        <taxon>Gunneridae</taxon>
        <taxon>Pentapetalae</taxon>
        <taxon>rosids</taxon>
        <taxon>fabids</taxon>
        <taxon>Fabales</taxon>
        <taxon>Fabaceae</taxon>
        <taxon>Papilionoideae</taxon>
        <taxon>50 kb inversion clade</taxon>
        <taxon>dalbergioids sensu lato</taxon>
        <taxon>Dalbergieae</taxon>
        <taxon>Pterocarpus clade</taxon>
        <taxon>Arachis</taxon>
    </lineage>
</organism>
<proteinExistence type="predicted"/>
<dbReference type="Gene3D" id="3.40.50.2000">
    <property type="entry name" value="Glycogen Phosphorylase B"/>
    <property type="match status" value="1"/>
</dbReference>
<accession>A0A445EH95</accession>
<dbReference type="AlphaFoldDB" id="A0A445EH95"/>
<evidence type="ECO:0000313" key="2">
    <source>
        <dbReference type="EMBL" id="RYR74783.1"/>
    </source>
</evidence>
<evidence type="ECO:0000313" key="3">
    <source>
        <dbReference type="Proteomes" id="UP000289738"/>
    </source>
</evidence>
<evidence type="ECO:0000256" key="1">
    <source>
        <dbReference type="ARBA" id="ARBA00022676"/>
    </source>
</evidence>
<keyword evidence="1" id="KW-0328">Glycosyltransferase</keyword>
<sequence length="89" mass="10090">MRRFMNPSKSVLYICFASGETLSQEQVNEIVFGLELSGHKFLWIVRVPNNIPSSGYVIGQKEDPIQYLPPGFVERTKEQGLVVPSWAPH</sequence>
<dbReference type="EMBL" id="SDMP01000002">
    <property type="protein sequence ID" value="RYR74783.1"/>
    <property type="molecule type" value="Genomic_DNA"/>
</dbReference>
<name>A0A445EH95_ARAHY</name>
<reference evidence="2 3" key="1">
    <citation type="submission" date="2019-01" db="EMBL/GenBank/DDBJ databases">
        <title>Sequencing of cultivated peanut Arachis hypogaea provides insights into genome evolution and oil improvement.</title>
        <authorList>
            <person name="Chen X."/>
        </authorList>
    </citation>
    <scope>NUCLEOTIDE SEQUENCE [LARGE SCALE GENOMIC DNA]</scope>
    <source>
        <strain evidence="3">cv. Fuhuasheng</strain>
        <tissue evidence="2">Leaves</tissue>
    </source>
</reference>